<proteinExistence type="predicted"/>
<evidence type="ECO:0000313" key="1">
    <source>
        <dbReference type="EMBL" id="MEE6257432.1"/>
    </source>
</evidence>
<comment type="caution">
    <text evidence="1">The sequence shown here is derived from an EMBL/GenBank/DDBJ whole genome shotgun (WGS) entry which is preliminary data.</text>
</comment>
<organism evidence="1 2">
    <name type="scientific">Plantactinospora sonchi</name>
    <dbReference type="NCBI Taxonomy" id="1544735"/>
    <lineage>
        <taxon>Bacteria</taxon>
        <taxon>Bacillati</taxon>
        <taxon>Actinomycetota</taxon>
        <taxon>Actinomycetes</taxon>
        <taxon>Micromonosporales</taxon>
        <taxon>Micromonosporaceae</taxon>
        <taxon>Plantactinospora</taxon>
    </lineage>
</organism>
<keyword evidence="2" id="KW-1185">Reference proteome</keyword>
<name>A0ABU7RLQ3_9ACTN</name>
<reference evidence="1 2" key="1">
    <citation type="submission" date="2024-01" db="EMBL/GenBank/DDBJ databases">
        <title>Genome insights into Plantactinospora sonchi sp. nov.</title>
        <authorList>
            <person name="Wang L."/>
        </authorList>
    </citation>
    <scope>NUCLEOTIDE SEQUENCE [LARGE SCALE GENOMIC DNA]</scope>
    <source>
        <strain evidence="1 2">NEAU-QY2</strain>
    </source>
</reference>
<dbReference type="EMBL" id="JAZGQK010000002">
    <property type="protein sequence ID" value="MEE6257432.1"/>
    <property type="molecule type" value="Genomic_DNA"/>
</dbReference>
<dbReference type="RefSeq" id="WP_331212544.1">
    <property type="nucleotide sequence ID" value="NZ_JAZGQK010000002.1"/>
</dbReference>
<protein>
    <recommendedName>
        <fullName evidence="3">Carboxypeptidase regulatory-like domain-containing protein</fullName>
    </recommendedName>
</protein>
<sequence length="162" mass="15940">MTGAGARVGLVAVLVGGLLGPVVGCARGCTETALQVWPVEVHRLDAPLTVNARLGAAGEPLAGVTVKLAVTVVGPDHAAGEALFHATTDADGLATVTRPEGVAGLSAAGQRVTGYAAYFQPLNKVDGTAYCWSGASAPISCGTDDGLGQCPFDPAGGGDLDG</sequence>
<evidence type="ECO:0000313" key="2">
    <source>
        <dbReference type="Proteomes" id="UP001332243"/>
    </source>
</evidence>
<accession>A0ABU7RLQ3</accession>
<gene>
    <name evidence="1" type="ORF">V1633_02885</name>
</gene>
<dbReference type="Proteomes" id="UP001332243">
    <property type="component" value="Unassembled WGS sequence"/>
</dbReference>
<evidence type="ECO:0008006" key="3">
    <source>
        <dbReference type="Google" id="ProtNLM"/>
    </source>
</evidence>